<reference evidence="2" key="2">
    <citation type="submission" date="2021-03" db="UniProtKB">
        <authorList>
            <consortium name="EnsemblPlants"/>
        </authorList>
    </citation>
    <scope>IDENTIFICATION</scope>
</reference>
<dbReference type="Proteomes" id="UP000596661">
    <property type="component" value="Chromosome 1"/>
</dbReference>
<sequence length="73" mass="7982">MFVGYWAVNNRAVVVGYWASNNRAVVVGYWAANNRAVVVGLGGHRRGSGLALGGRRCASESQKPHREKERKLA</sequence>
<evidence type="ECO:0000313" key="2">
    <source>
        <dbReference type="EnsemblPlants" id="cds.evm.model.01.2533"/>
    </source>
</evidence>
<proteinExistence type="predicted"/>
<dbReference type="EnsemblPlants" id="evm.model.01.2533">
    <property type="protein sequence ID" value="cds.evm.model.01.2533"/>
    <property type="gene ID" value="evm.TU.01.2533"/>
</dbReference>
<name>A0A803NLJ8_CANSA</name>
<protein>
    <submittedName>
        <fullName evidence="2">Uncharacterized protein</fullName>
    </submittedName>
</protein>
<dbReference type="Gramene" id="evm.model.01.2533">
    <property type="protein sequence ID" value="cds.evm.model.01.2533"/>
    <property type="gene ID" value="evm.TU.01.2533"/>
</dbReference>
<dbReference type="EMBL" id="UZAU01000073">
    <property type="status" value="NOT_ANNOTATED_CDS"/>
    <property type="molecule type" value="Genomic_DNA"/>
</dbReference>
<organism evidence="2 3">
    <name type="scientific">Cannabis sativa</name>
    <name type="common">Hemp</name>
    <name type="synonym">Marijuana</name>
    <dbReference type="NCBI Taxonomy" id="3483"/>
    <lineage>
        <taxon>Eukaryota</taxon>
        <taxon>Viridiplantae</taxon>
        <taxon>Streptophyta</taxon>
        <taxon>Embryophyta</taxon>
        <taxon>Tracheophyta</taxon>
        <taxon>Spermatophyta</taxon>
        <taxon>Magnoliopsida</taxon>
        <taxon>eudicotyledons</taxon>
        <taxon>Gunneridae</taxon>
        <taxon>Pentapetalae</taxon>
        <taxon>rosids</taxon>
        <taxon>fabids</taxon>
        <taxon>Rosales</taxon>
        <taxon>Cannabaceae</taxon>
        <taxon>Cannabis</taxon>
    </lineage>
</organism>
<feature type="compositionally biased region" description="Basic and acidic residues" evidence="1">
    <location>
        <begin position="62"/>
        <end position="73"/>
    </location>
</feature>
<evidence type="ECO:0000313" key="3">
    <source>
        <dbReference type="Proteomes" id="UP000596661"/>
    </source>
</evidence>
<reference evidence="2" key="1">
    <citation type="submission" date="2018-11" db="EMBL/GenBank/DDBJ databases">
        <authorList>
            <person name="Grassa J C."/>
        </authorList>
    </citation>
    <scope>NUCLEOTIDE SEQUENCE [LARGE SCALE GENOMIC DNA]</scope>
</reference>
<keyword evidence="3" id="KW-1185">Reference proteome</keyword>
<dbReference type="AlphaFoldDB" id="A0A803NLJ8"/>
<accession>A0A803NLJ8</accession>
<evidence type="ECO:0000256" key="1">
    <source>
        <dbReference type="SAM" id="MobiDB-lite"/>
    </source>
</evidence>
<feature type="region of interest" description="Disordered" evidence="1">
    <location>
        <begin position="52"/>
        <end position="73"/>
    </location>
</feature>